<dbReference type="GO" id="GO:0017025">
    <property type="term" value="F:TBP-class protein binding"/>
    <property type="evidence" value="ECO:0007669"/>
    <property type="project" value="InterPro"/>
</dbReference>
<proteinExistence type="inferred from homology"/>
<sequence length="660" mass="72958">MATLRKPNHLNRIKNVKGPRPRGGANSRTCPNPSCGATGDKITDDADKRVCTECGTVLSDSNIVSEVQFGESSSGAAVVQGSFIGADQTHARSLGTAFKRAGGMERKRYINQLSAALNIAAATADQAFRHYKLAAAANFIQGRRTKNVAAVCLYIACRKDPHSPFMLIDFSDVLHINVFKLGATYLDLVQQVPVKYIPPVIPENLIHRFAARLEFGDKMNKVANDAIRLVQRMNRDWMISGRRPSGICGACLILAARMNNFRRTVREVVYVVKVTDVTIQKRLDEFKVTESSSLTVDQFRSIWLEKAHDPPAFYEQKNKKRKRVRKVDENGEVIPDDDDEEENTEATAERATSVVQQPRVDKDGFAIPNIPIDPRLLAASSSALDALESSPVSPPLNGTDQGTERGDGISPRPAKRQRRNSGENTEETIDEVVQRSTEQIIEQSTGQVIGEIIGENAEDDSGRRRSKRTKGPAKGKSKTPVVSEAELAIENEVEQDMLSYLNDPAVNEAALQIAAATAATMKPDARIPMTEDVPEEEFADDPEVVNCLLTPEEVEFKERVWIHENKDYLREQQNKRFRKEMEETNRGGAAKVVRRRKRKGRIGEGGDGTPAATPAESVKAMLRRRGFSKKINYAAIDALFEKDSNGSPAAESEPMPIILP</sequence>
<feature type="region of interest" description="Disordered" evidence="11">
    <location>
        <begin position="387"/>
        <end position="481"/>
    </location>
</feature>
<feature type="region of interest" description="Disordered" evidence="11">
    <location>
        <begin position="579"/>
        <end position="615"/>
    </location>
</feature>
<keyword evidence="4" id="KW-0863">Zinc-finger</keyword>
<dbReference type="Proteomes" id="UP000698800">
    <property type="component" value="Unassembled WGS sequence"/>
</dbReference>
<evidence type="ECO:0000256" key="5">
    <source>
        <dbReference type="ARBA" id="ARBA00022833"/>
    </source>
</evidence>
<feature type="compositionally biased region" description="Basic residues" evidence="11">
    <location>
        <begin position="464"/>
        <end position="477"/>
    </location>
</feature>
<dbReference type="SMART" id="SM00385">
    <property type="entry name" value="CYCLIN"/>
    <property type="match status" value="2"/>
</dbReference>
<dbReference type="SUPFAM" id="SSF57783">
    <property type="entry name" value="Zinc beta-ribbon"/>
    <property type="match status" value="1"/>
</dbReference>
<accession>A0A9P8I123</accession>
<dbReference type="CDD" id="cd20554">
    <property type="entry name" value="CYCLIN_TFIIIB90_rpt2"/>
    <property type="match status" value="1"/>
</dbReference>
<evidence type="ECO:0000256" key="11">
    <source>
        <dbReference type="SAM" id="MobiDB-lite"/>
    </source>
</evidence>
<dbReference type="OrthoDB" id="511529at2759"/>
<dbReference type="Pfam" id="PF07741">
    <property type="entry name" value="BRF1"/>
    <property type="match status" value="1"/>
</dbReference>
<evidence type="ECO:0000256" key="8">
    <source>
        <dbReference type="ARBA" id="ARBA00023163"/>
    </source>
</evidence>
<evidence type="ECO:0000259" key="12">
    <source>
        <dbReference type="SMART" id="SM00385"/>
    </source>
</evidence>
<comment type="similarity">
    <text evidence="2">Belongs to the TFIIB family.</text>
</comment>
<dbReference type="InterPro" id="IPR000812">
    <property type="entry name" value="TFIIB"/>
</dbReference>
<dbReference type="GO" id="GO:0001006">
    <property type="term" value="F:RNA polymerase III type 3 promoter sequence-specific DNA binding"/>
    <property type="evidence" value="ECO:0007669"/>
    <property type="project" value="TreeGrafter"/>
</dbReference>
<evidence type="ECO:0000256" key="6">
    <source>
        <dbReference type="ARBA" id="ARBA00023015"/>
    </source>
</evidence>
<keyword evidence="8" id="KW-0804">Transcription</keyword>
<gene>
    <name evidence="13" type="ORF">FGG08_006546</name>
</gene>
<feature type="domain" description="Cyclin-like" evidence="12">
    <location>
        <begin position="108"/>
        <end position="190"/>
    </location>
</feature>
<dbReference type="GO" id="GO:0097550">
    <property type="term" value="C:transcription preinitiation complex"/>
    <property type="evidence" value="ECO:0007669"/>
    <property type="project" value="TreeGrafter"/>
</dbReference>
<dbReference type="GO" id="GO:0070897">
    <property type="term" value="P:transcription preinitiation complex assembly"/>
    <property type="evidence" value="ECO:0007669"/>
    <property type="project" value="InterPro"/>
</dbReference>
<protein>
    <recommendedName>
        <fullName evidence="10">B-related factor 1</fullName>
    </recommendedName>
</protein>
<dbReference type="Pfam" id="PF00382">
    <property type="entry name" value="TFIIB"/>
    <property type="match status" value="2"/>
</dbReference>
<comment type="subcellular location">
    <subcellularLocation>
        <location evidence="1">Nucleus</location>
    </subcellularLocation>
</comment>
<dbReference type="PANTHER" id="PTHR11618:SF4">
    <property type="entry name" value="TRANSCRIPTION FACTOR IIIB 90 KDA SUBUNIT"/>
    <property type="match status" value="1"/>
</dbReference>
<dbReference type="FunFam" id="1.10.472.10:FF:000002">
    <property type="entry name" value="Transcription factor IIIB 90 kDa subunit"/>
    <property type="match status" value="1"/>
</dbReference>
<feature type="region of interest" description="Disordered" evidence="11">
    <location>
        <begin position="1"/>
        <end position="37"/>
    </location>
</feature>
<dbReference type="SUPFAM" id="SSF47954">
    <property type="entry name" value="Cyclin-like"/>
    <property type="match status" value="2"/>
</dbReference>
<keyword evidence="3" id="KW-0479">Metal-binding</keyword>
<feature type="compositionally biased region" description="Basic residues" evidence="11">
    <location>
        <begin position="1"/>
        <end position="20"/>
    </location>
</feature>
<dbReference type="Gene3D" id="1.10.472.10">
    <property type="entry name" value="Cyclin-like"/>
    <property type="match status" value="2"/>
</dbReference>
<dbReference type="Gene3D" id="1.20.5.650">
    <property type="entry name" value="Single helix bin"/>
    <property type="match status" value="1"/>
</dbReference>
<keyword evidence="6" id="KW-0805">Transcription regulation</keyword>
<feature type="compositionally biased region" description="Polar residues" evidence="11">
    <location>
        <begin position="434"/>
        <end position="447"/>
    </location>
</feature>
<evidence type="ECO:0000256" key="3">
    <source>
        <dbReference type="ARBA" id="ARBA00022723"/>
    </source>
</evidence>
<keyword evidence="5" id="KW-0862">Zinc</keyword>
<feature type="domain" description="Cyclin-like" evidence="12">
    <location>
        <begin position="204"/>
        <end position="288"/>
    </location>
</feature>
<evidence type="ECO:0000256" key="7">
    <source>
        <dbReference type="ARBA" id="ARBA00023159"/>
    </source>
</evidence>
<dbReference type="GO" id="GO:0006384">
    <property type="term" value="P:transcription initiation at RNA polymerase III promoter"/>
    <property type="evidence" value="ECO:0007669"/>
    <property type="project" value="UniProtKB-ARBA"/>
</dbReference>
<dbReference type="GO" id="GO:0005634">
    <property type="term" value="C:nucleus"/>
    <property type="evidence" value="ECO:0007669"/>
    <property type="project" value="UniProtKB-SubCell"/>
</dbReference>
<dbReference type="FunFam" id="1.10.472.10:FF:000007">
    <property type="entry name" value="Transcription factor IIIB 90 kDa subunit"/>
    <property type="match status" value="1"/>
</dbReference>
<evidence type="ECO:0000256" key="10">
    <source>
        <dbReference type="ARBA" id="ARBA00031009"/>
    </source>
</evidence>
<dbReference type="AlphaFoldDB" id="A0A9P8I123"/>
<feature type="region of interest" description="Disordered" evidence="11">
    <location>
        <begin position="320"/>
        <end position="370"/>
    </location>
</feature>
<dbReference type="InterPro" id="IPR011665">
    <property type="entry name" value="BRF1_TBP-bd_dom"/>
</dbReference>
<evidence type="ECO:0000313" key="13">
    <source>
        <dbReference type="EMBL" id="KAH0536588.1"/>
    </source>
</evidence>
<dbReference type="PANTHER" id="PTHR11618">
    <property type="entry name" value="TRANSCRIPTION INITIATION FACTOR IIB-RELATED"/>
    <property type="match status" value="1"/>
</dbReference>
<comment type="caution">
    <text evidence="13">The sequence shown here is derived from an EMBL/GenBank/DDBJ whole genome shotgun (WGS) entry which is preliminary data.</text>
</comment>
<dbReference type="GO" id="GO:0000126">
    <property type="term" value="C:transcription factor TFIIIB complex"/>
    <property type="evidence" value="ECO:0007669"/>
    <property type="project" value="TreeGrafter"/>
</dbReference>
<organism evidence="13 14">
    <name type="scientific">Glutinoglossum americanum</name>
    <dbReference type="NCBI Taxonomy" id="1670608"/>
    <lineage>
        <taxon>Eukaryota</taxon>
        <taxon>Fungi</taxon>
        <taxon>Dikarya</taxon>
        <taxon>Ascomycota</taxon>
        <taxon>Pezizomycotina</taxon>
        <taxon>Geoglossomycetes</taxon>
        <taxon>Geoglossales</taxon>
        <taxon>Geoglossaceae</taxon>
        <taxon>Glutinoglossum</taxon>
    </lineage>
</organism>
<dbReference type="InterPro" id="IPR036915">
    <property type="entry name" value="Cyclin-like_sf"/>
</dbReference>
<dbReference type="GO" id="GO:0000995">
    <property type="term" value="F:RNA polymerase III general transcription initiation factor activity"/>
    <property type="evidence" value="ECO:0007669"/>
    <property type="project" value="TreeGrafter"/>
</dbReference>
<dbReference type="EMBL" id="JAGHQL010000194">
    <property type="protein sequence ID" value="KAH0536588.1"/>
    <property type="molecule type" value="Genomic_DNA"/>
</dbReference>
<name>A0A9P8I123_9PEZI</name>
<dbReference type="InterPro" id="IPR013150">
    <property type="entry name" value="TFIIB_cyclin"/>
</dbReference>
<evidence type="ECO:0000256" key="2">
    <source>
        <dbReference type="ARBA" id="ARBA00010857"/>
    </source>
</evidence>
<keyword evidence="14" id="KW-1185">Reference proteome</keyword>
<feature type="compositionally biased region" description="Acidic residues" evidence="11">
    <location>
        <begin position="330"/>
        <end position="344"/>
    </location>
</feature>
<keyword evidence="7" id="KW-0010">Activator</keyword>
<dbReference type="InterPro" id="IPR013763">
    <property type="entry name" value="Cyclin-like_dom"/>
</dbReference>
<evidence type="ECO:0000313" key="14">
    <source>
        <dbReference type="Proteomes" id="UP000698800"/>
    </source>
</evidence>
<evidence type="ECO:0000256" key="9">
    <source>
        <dbReference type="ARBA" id="ARBA00023242"/>
    </source>
</evidence>
<dbReference type="GO" id="GO:0008270">
    <property type="term" value="F:zinc ion binding"/>
    <property type="evidence" value="ECO:0007669"/>
    <property type="project" value="UniProtKB-KW"/>
</dbReference>
<evidence type="ECO:0000256" key="1">
    <source>
        <dbReference type="ARBA" id="ARBA00004123"/>
    </source>
</evidence>
<reference evidence="13" key="1">
    <citation type="submission" date="2021-03" db="EMBL/GenBank/DDBJ databases">
        <title>Comparative genomics and phylogenomic investigation of the class Geoglossomycetes provide insights into ecological specialization and systematics.</title>
        <authorList>
            <person name="Melie T."/>
            <person name="Pirro S."/>
            <person name="Miller A.N."/>
            <person name="Quandt A."/>
        </authorList>
    </citation>
    <scope>NUCLEOTIDE SEQUENCE</scope>
    <source>
        <strain evidence="13">GBOQ0MN5Z8</strain>
    </source>
</reference>
<dbReference type="PRINTS" id="PR00685">
    <property type="entry name" value="TIFACTORIIB"/>
</dbReference>
<evidence type="ECO:0000256" key="4">
    <source>
        <dbReference type="ARBA" id="ARBA00022771"/>
    </source>
</evidence>
<keyword evidence="9" id="KW-0539">Nucleus</keyword>